<feature type="region of interest" description="Disordered" evidence="1">
    <location>
        <begin position="230"/>
        <end position="255"/>
    </location>
</feature>
<dbReference type="Gene3D" id="2.30.42.10">
    <property type="match status" value="1"/>
</dbReference>
<comment type="caution">
    <text evidence="2">The sequence shown here is derived from an EMBL/GenBank/DDBJ whole genome shotgun (WGS) entry which is preliminary data.</text>
</comment>
<protein>
    <recommendedName>
        <fullName evidence="4">PDZ domain-containing protein</fullName>
    </recommendedName>
</protein>
<feature type="region of interest" description="Disordered" evidence="1">
    <location>
        <begin position="98"/>
        <end position="126"/>
    </location>
</feature>
<feature type="compositionally biased region" description="Basic residues" evidence="1">
    <location>
        <begin position="239"/>
        <end position="248"/>
    </location>
</feature>
<name>A0A6N7PJW8_9BACT</name>
<accession>A0A6N7PJW8</accession>
<keyword evidence="3" id="KW-1185">Reference proteome</keyword>
<dbReference type="InterPro" id="IPR036034">
    <property type="entry name" value="PDZ_sf"/>
</dbReference>
<dbReference type="OrthoDB" id="9833954at2"/>
<evidence type="ECO:0000313" key="2">
    <source>
        <dbReference type="EMBL" id="MRG91126.1"/>
    </source>
</evidence>
<reference evidence="2 3" key="1">
    <citation type="submission" date="2019-10" db="EMBL/GenBank/DDBJ databases">
        <title>A soil myxobacterium in the family Polyangiaceae.</title>
        <authorList>
            <person name="Li Y."/>
            <person name="Wang J."/>
        </authorList>
    </citation>
    <scope>NUCLEOTIDE SEQUENCE [LARGE SCALE GENOMIC DNA]</scope>
    <source>
        <strain evidence="2 3">DSM 14734</strain>
    </source>
</reference>
<proteinExistence type="predicted"/>
<sequence length="255" mass="26060">MTTRKRAEELSASNVRGERRAAPSARLLAALLIVLPLVTLPLASRVLVDRGAASLGAALADVLDRAFAFRNAGDLDAPAPGATSLDLGLDLPHVPGLEVLQPHEGPKAHTRGPATKGSAARTPAPRGGIHVRADVVARAVRSGVVPSGVPVPASGPRPAGITLQGVGGFGAGLRDGDVLTRISGAPATSVGVVVGAVAGALRQDAKVITGEVWRGDQRLSVAVEIPRMGRQALPEGARPKTRHPRKRAQGVNNPP</sequence>
<gene>
    <name evidence="2" type="ORF">GF068_04210</name>
</gene>
<evidence type="ECO:0000313" key="3">
    <source>
        <dbReference type="Proteomes" id="UP000440224"/>
    </source>
</evidence>
<dbReference type="RefSeq" id="WP_153817955.1">
    <property type="nucleotide sequence ID" value="NZ_WJIE01000001.1"/>
</dbReference>
<dbReference type="Proteomes" id="UP000440224">
    <property type="component" value="Unassembled WGS sequence"/>
</dbReference>
<organism evidence="2 3">
    <name type="scientific">Polyangium spumosum</name>
    <dbReference type="NCBI Taxonomy" id="889282"/>
    <lineage>
        <taxon>Bacteria</taxon>
        <taxon>Pseudomonadati</taxon>
        <taxon>Myxococcota</taxon>
        <taxon>Polyangia</taxon>
        <taxon>Polyangiales</taxon>
        <taxon>Polyangiaceae</taxon>
        <taxon>Polyangium</taxon>
    </lineage>
</organism>
<evidence type="ECO:0008006" key="4">
    <source>
        <dbReference type="Google" id="ProtNLM"/>
    </source>
</evidence>
<evidence type="ECO:0000256" key="1">
    <source>
        <dbReference type="SAM" id="MobiDB-lite"/>
    </source>
</evidence>
<dbReference type="AlphaFoldDB" id="A0A6N7PJW8"/>
<dbReference type="EMBL" id="WJIE01000001">
    <property type="protein sequence ID" value="MRG91126.1"/>
    <property type="molecule type" value="Genomic_DNA"/>
</dbReference>